<dbReference type="AlphaFoldDB" id="A0AAN9V2Y8"/>
<dbReference type="Pfam" id="PF26639">
    <property type="entry name" value="Het-6_barrel"/>
    <property type="match status" value="1"/>
</dbReference>
<feature type="region of interest" description="Disordered" evidence="1">
    <location>
        <begin position="521"/>
        <end position="549"/>
    </location>
</feature>
<feature type="region of interest" description="Disordered" evidence="1">
    <location>
        <begin position="276"/>
        <end position="308"/>
    </location>
</feature>
<organism evidence="3 4">
    <name type="scientific">Diatrype stigma</name>
    <dbReference type="NCBI Taxonomy" id="117547"/>
    <lineage>
        <taxon>Eukaryota</taxon>
        <taxon>Fungi</taxon>
        <taxon>Dikarya</taxon>
        <taxon>Ascomycota</taxon>
        <taxon>Pezizomycotina</taxon>
        <taxon>Sordariomycetes</taxon>
        <taxon>Xylariomycetidae</taxon>
        <taxon>Xylariales</taxon>
        <taxon>Diatrypaceae</taxon>
        <taxon>Diatrype</taxon>
    </lineage>
</organism>
<dbReference type="InterPro" id="IPR052895">
    <property type="entry name" value="HetReg/Transcr_Mod"/>
</dbReference>
<comment type="caution">
    <text evidence="3">The sequence shown here is derived from an EMBL/GenBank/DDBJ whole genome shotgun (WGS) entry which is preliminary data.</text>
</comment>
<reference evidence="3 4" key="1">
    <citation type="submission" date="2024-02" db="EMBL/GenBank/DDBJ databases">
        <title>De novo assembly and annotation of 12 fungi associated with fruit tree decline syndrome in Ontario, Canada.</title>
        <authorList>
            <person name="Sulman M."/>
            <person name="Ellouze W."/>
            <person name="Ilyukhin E."/>
        </authorList>
    </citation>
    <scope>NUCLEOTIDE SEQUENCE [LARGE SCALE GENOMIC DNA]</scope>
    <source>
        <strain evidence="3 4">M11/M66-122</strain>
    </source>
</reference>
<feature type="domain" description="Heterokaryon incompatibility" evidence="2">
    <location>
        <begin position="147"/>
        <end position="234"/>
    </location>
</feature>
<dbReference type="Proteomes" id="UP001320420">
    <property type="component" value="Unassembled WGS sequence"/>
</dbReference>
<gene>
    <name evidence="3" type="ORF">SLS62_000462</name>
</gene>
<feature type="compositionally biased region" description="Basic and acidic residues" evidence="1">
    <location>
        <begin position="1"/>
        <end position="11"/>
    </location>
</feature>
<feature type="compositionally biased region" description="Acidic residues" evidence="1">
    <location>
        <begin position="659"/>
        <end position="668"/>
    </location>
</feature>
<protein>
    <recommendedName>
        <fullName evidence="2">Heterokaryon incompatibility domain-containing protein</fullName>
    </recommendedName>
</protein>
<feature type="compositionally biased region" description="Gly residues" evidence="1">
    <location>
        <begin position="276"/>
        <end position="287"/>
    </location>
</feature>
<feature type="region of interest" description="Disordered" evidence="1">
    <location>
        <begin position="1"/>
        <end position="25"/>
    </location>
</feature>
<keyword evidence="4" id="KW-1185">Reference proteome</keyword>
<feature type="compositionally biased region" description="Low complexity" evidence="1">
    <location>
        <begin position="115"/>
        <end position="127"/>
    </location>
</feature>
<feature type="compositionally biased region" description="Acidic residues" evidence="1">
    <location>
        <begin position="128"/>
        <end position="140"/>
    </location>
</feature>
<sequence>MRSEGRHRLDDGGGGGGGENDSNAEWRTRLYFQTPLRKHNGDIRLLTIQPPLSPKHGAPAAATGDSTTGANGDNGGNTTASTLSCFLRLDNIVKNSPKFTAISRHPHPYPSRQQNNGNRSSSSNSSSNDEDDEDYDEAEEGDRASPSAATTVIMINGGPVPIPRDVAAALEHLRRDGYGDGSKNNAAGADTEPVIVWVAALCVNGADPAERSVQAAQTAAIFAAASRTLAWLGAFPALSVGRDGGGGGGDCGKEVCEAMEALKSLVLAADDAQKGQGAGNWRGGGSGAKTSASHTTATSNTRGGWLSWGTTPTAVGSRLARGARSVAAGVAGAVTISAPAGKGSGSGGGIGKEGEKGIGEGIQAGDDQDQLTQTQTPLHERLDALRAPLRAILNHPYWTRSWSLVELAAAATPSSVEIGVVCYDDHHPHRQRHATMDLARFHAAVKALDAALNHATVARWLAAGTAGTGGTILDTSEPADLAARSAALHMLAERAFHARYLVFRRRQGSWSRIIQSPWSYSHMPSPQHQPRQPQPQPPSAQTSTTAPYSEPGHDLLSLLVRYFYHHRHHHQQQSPPPPPEQVQGTLLAFDGGDGGGSDPRDTLYALLNLASDAAALGIVPDYAKPWARVRAETSAALLRRSARPLALCVGVGHSKADDNDNDNDDDDKEGSLQVPASWMLDWTGRNVRLAAAAAAPMAHAVAPPPAPSSSAAAAAGSQSQKALFKACGPADERFYRAEVEVDDGGDGDGDSATGGAPVSVVVKGAIVGAVKEVGEALLLPLPETTTSTAATVSVNADADVATDTETQRATLDYYRGYLADIGRLWEEALAHDKSPYAPEQSKVALAKISIADAEVASSSTAAAVAHVQRATSLSFEGYQWLVNALAPTSQKAGVETAGEAEAEEEEEEEAKSELLLLRARHRHQGYLDSLDRSAAAGRRRPFLTDSGYVGTGPPDLAPGDTIAVPYGSPVPVALRACEGGEGEGGRGGRRGRGFRVVGAVYVFGIMDGEFMKVHRKEAVLRLC</sequence>
<proteinExistence type="predicted"/>
<evidence type="ECO:0000313" key="3">
    <source>
        <dbReference type="EMBL" id="KAK7757447.1"/>
    </source>
</evidence>
<dbReference type="PANTHER" id="PTHR24148">
    <property type="entry name" value="ANKYRIN REPEAT DOMAIN-CONTAINING PROTEIN 39 HOMOLOG-RELATED"/>
    <property type="match status" value="1"/>
</dbReference>
<evidence type="ECO:0000259" key="2">
    <source>
        <dbReference type="Pfam" id="PF06985"/>
    </source>
</evidence>
<accession>A0AAN9V2Y8</accession>
<feature type="region of interest" description="Disordered" evidence="1">
    <location>
        <begin position="567"/>
        <end position="594"/>
    </location>
</feature>
<evidence type="ECO:0000313" key="4">
    <source>
        <dbReference type="Proteomes" id="UP001320420"/>
    </source>
</evidence>
<feature type="compositionally biased region" description="Low complexity" evidence="1">
    <location>
        <begin position="57"/>
        <end position="75"/>
    </location>
</feature>
<feature type="region of interest" description="Disordered" evidence="1">
    <location>
        <begin position="653"/>
        <end position="672"/>
    </location>
</feature>
<evidence type="ECO:0000256" key="1">
    <source>
        <dbReference type="SAM" id="MobiDB-lite"/>
    </source>
</evidence>
<dbReference type="PANTHER" id="PTHR24148:SF64">
    <property type="entry name" value="HETEROKARYON INCOMPATIBILITY DOMAIN-CONTAINING PROTEIN"/>
    <property type="match status" value="1"/>
</dbReference>
<dbReference type="EMBL" id="JAKJXP020000002">
    <property type="protein sequence ID" value="KAK7757447.1"/>
    <property type="molecule type" value="Genomic_DNA"/>
</dbReference>
<name>A0AAN9V2Y8_9PEZI</name>
<dbReference type="Pfam" id="PF06985">
    <property type="entry name" value="HET"/>
    <property type="match status" value="1"/>
</dbReference>
<dbReference type="InterPro" id="IPR010730">
    <property type="entry name" value="HET"/>
</dbReference>
<feature type="region of interest" description="Disordered" evidence="1">
    <location>
        <begin position="100"/>
        <end position="149"/>
    </location>
</feature>
<feature type="compositionally biased region" description="Low complexity" evidence="1">
    <location>
        <begin position="288"/>
        <end position="299"/>
    </location>
</feature>
<feature type="region of interest" description="Disordered" evidence="1">
    <location>
        <begin position="48"/>
        <end position="75"/>
    </location>
</feature>